<organism evidence="2 3">
    <name type="scientific">Hericium alpestre</name>
    <dbReference type="NCBI Taxonomy" id="135208"/>
    <lineage>
        <taxon>Eukaryota</taxon>
        <taxon>Fungi</taxon>
        <taxon>Dikarya</taxon>
        <taxon>Basidiomycota</taxon>
        <taxon>Agaricomycotina</taxon>
        <taxon>Agaricomycetes</taxon>
        <taxon>Russulales</taxon>
        <taxon>Hericiaceae</taxon>
        <taxon>Hericium</taxon>
    </lineage>
</organism>
<comment type="caution">
    <text evidence="2">The sequence shown here is derived from an EMBL/GenBank/DDBJ whole genome shotgun (WGS) entry which is preliminary data.</text>
</comment>
<accession>A0A4Y9ZUU9</accession>
<evidence type="ECO:0000256" key="1">
    <source>
        <dbReference type="SAM" id="MobiDB-lite"/>
    </source>
</evidence>
<sequence length="408" mass="45023">MTGLVRDIMVKGSEKIVSFAGTSQYGVQGLGASACGLAALNFARVVFAKAQEGVQGEELLQTILTKETAEARIFFFREIVAICAAWSDNLHLEVDDMVRIPLFDKALKHRGTKYGRPDLAQFHRLLQDLKAIRGPVVLVITRPPEIIACLKITATNNNDVFVIFDSHPRPEYPKGAGFIVNASIDTAAARLVKLLPVIDFPDRDLQWQAQLLANYSGHVFVPSGLVLNAASMMRIVMESSLALLSTRAQVAELTFQHSNLISENKCLEEESEQMEERHRREREHLLRSASRTNASISSSRAPEPVAGRSSFGRPLASDSSSRPMYNHPSSSRTMTSSNEDFDVAARLQSDFVQAEEQTYKKVLEQQCRYAEERARLELAGSVAPVPGPSTTARPSVSNSSSRPTHHHP</sequence>
<dbReference type="OrthoDB" id="1431934at2759"/>
<feature type="compositionally biased region" description="Low complexity" evidence="1">
    <location>
        <begin position="287"/>
        <end position="301"/>
    </location>
</feature>
<feature type="compositionally biased region" description="Basic and acidic residues" evidence="1">
    <location>
        <begin position="274"/>
        <end position="286"/>
    </location>
</feature>
<dbReference type="STRING" id="135208.A0A4Y9ZUU9"/>
<evidence type="ECO:0000313" key="2">
    <source>
        <dbReference type="EMBL" id="TFY77299.1"/>
    </source>
</evidence>
<feature type="region of interest" description="Disordered" evidence="1">
    <location>
        <begin position="271"/>
        <end position="337"/>
    </location>
</feature>
<feature type="region of interest" description="Disordered" evidence="1">
    <location>
        <begin position="378"/>
        <end position="408"/>
    </location>
</feature>
<feature type="compositionally biased region" description="Polar residues" evidence="1">
    <location>
        <begin position="317"/>
        <end position="337"/>
    </location>
</feature>
<keyword evidence="3" id="KW-1185">Reference proteome</keyword>
<reference evidence="2 3" key="1">
    <citation type="submission" date="2019-02" db="EMBL/GenBank/DDBJ databases">
        <title>Genome sequencing of the rare red list fungi Hericium alpestre (H. flagellum).</title>
        <authorList>
            <person name="Buettner E."/>
            <person name="Kellner H."/>
        </authorList>
    </citation>
    <scope>NUCLEOTIDE SEQUENCE [LARGE SCALE GENOMIC DNA]</scope>
    <source>
        <strain evidence="2 3">DSM 108284</strain>
    </source>
</reference>
<feature type="non-terminal residue" evidence="2">
    <location>
        <position position="408"/>
    </location>
</feature>
<dbReference type="Proteomes" id="UP000298061">
    <property type="component" value="Unassembled WGS sequence"/>
</dbReference>
<dbReference type="EMBL" id="SFCI01000950">
    <property type="protein sequence ID" value="TFY77299.1"/>
    <property type="molecule type" value="Genomic_DNA"/>
</dbReference>
<gene>
    <name evidence="2" type="ORF">EWM64_g6711</name>
</gene>
<feature type="compositionally biased region" description="Polar residues" evidence="1">
    <location>
        <begin position="388"/>
        <end position="402"/>
    </location>
</feature>
<name>A0A4Y9ZUU9_9AGAM</name>
<evidence type="ECO:0000313" key="3">
    <source>
        <dbReference type="Proteomes" id="UP000298061"/>
    </source>
</evidence>
<dbReference type="PROSITE" id="PS51257">
    <property type="entry name" value="PROKAR_LIPOPROTEIN"/>
    <property type="match status" value="1"/>
</dbReference>
<proteinExistence type="predicted"/>
<dbReference type="AlphaFoldDB" id="A0A4Y9ZUU9"/>
<protein>
    <submittedName>
        <fullName evidence="2">Uncharacterized protein</fullName>
    </submittedName>
</protein>